<dbReference type="Proteomes" id="UP000467841">
    <property type="component" value="Unassembled WGS sequence"/>
</dbReference>
<dbReference type="PANTHER" id="PTHR34121:SF5">
    <property type="entry name" value="CENTROSOMAL PROTEIN OF 135 KDA-LIKE PROTEIN"/>
    <property type="match status" value="1"/>
</dbReference>
<sequence length="88" mass="10510">MLKKKWIKFLQDTWILQSKPFHRPACSTPLFLQDKKVSYKPFVTYLLMKKPFYSQTEGISRKDEKRVEEVFEALDKTKQEFESPASGY</sequence>
<comment type="caution">
    <text evidence="1">The sequence shown here is derived from an EMBL/GenBank/DDBJ whole genome shotgun (WGS) entry which is preliminary data.</text>
</comment>
<gene>
    <name evidence="1" type="ORF">MERR_LOCUS29426</name>
</gene>
<evidence type="ECO:0000313" key="1">
    <source>
        <dbReference type="EMBL" id="CAA7042191.1"/>
    </source>
</evidence>
<proteinExistence type="predicted"/>
<dbReference type="OrthoDB" id="2019255at2759"/>
<reference evidence="1" key="1">
    <citation type="submission" date="2020-01" db="EMBL/GenBank/DDBJ databases">
        <authorList>
            <person name="Mishra B."/>
        </authorList>
    </citation>
    <scope>NUCLEOTIDE SEQUENCE [LARGE SCALE GENOMIC DNA]</scope>
</reference>
<dbReference type="EMBL" id="CACVBM020001262">
    <property type="protein sequence ID" value="CAA7042191.1"/>
    <property type="molecule type" value="Genomic_DNA"/>
</dbReference>
<organism evidence="1 2">
    <name type="scientific">Microthlaspi erraticum</name>
    <dbReference type="NCBI Taxonomy" id="1685480"/>
    <lineage>
        <taxon>Eukaryota</taxon>
        <taxon>Viridiplantae</taxon>
        <taxon>Streptophyta</taxon>
        <taxon>Embryophyta</taxon>
        <taxon>Tracheophyta</taxon>
        <taxon>Spermatophyta</taxon>
        <taxon>Magnoliopsida</taxon>
        <taxon>eudicotyledons</taxon>
        <taxon>Gunneridae</taxon>
        <taxon>Pentapetalae</taxon>
        <taxon>rosids</taxon>
        <taxon>malvids</taxon>
        <taxon>Brassicales</taxon>
        <taxon>Brassicaceae</taxon>
        <taxon>Coluteocarpeae</taxon>
        <taxon>Microthlaspi</taxon>
    </lineage>
</organism>
<protein>
    <submittedName>
        <fullName evidence="1">Uncharacterized protein</fullName>
    </submittedName>
</protein>
<dbReference type="AlphaFoldDB" id="A0A6D2JQU3"/>
<keyword evidence="2" id="KW-1185">Reference proteome</keyword>
<evidence type="ECO:0000313" key="2">
    <source>
        <dbReference type="Proteomes" id="UP000467841"/>
    </source>
</evidence>
<dbReference type="PANTHER" id="PTHR34121">
    <property type="entry name" value="MYOSIN-11"/>
    <property type="match status" value="1"/>
</dbReference>
<accession>A0A6D2JQU3</accession>
<name>A0A6D2JQU3_9BRAS</name>